<keyword evidence="1" id="KW-0732">Signal</keyword>
<feature type="signal peptide" evidence="1">
    <location>
        <begin position="1"/>
        <end position="21"/>
    </location>
</feature>
<evidence type="ECO:0000313" key="3">
    <source>
        <dbReference type="Proteomes" id="UP000318288"/>
    </source>
</evidence>
<sequence length="172" mass="17783" precursor="true">MNMKTAFFALLLASTAGSAIGQTTATQKFTVTVPGAISIVAPAAAAITHDESELDQIFPLQQWVVKGNSLAGVTASFSTTQAFRHTLDNTARRNAKLALAINSSVGSAAWTVSQATDTTDYASNDGVATVQCSSNGFGRANMDLEVSFITDGFGSFPAGDYETTVTGTVTAN</sequence>
<dbReference type="AlphaFoldDB" id="A0A5C6FI20"/>
<gene>
    <name evidence="2" type="ORF">Poly51_07310</name>
</gene>
<dbReference type="Proteomes" id="UP000318288">
    <property type="component" value="Unassembled WGS sequence"/>
</dbReference>
<name>A0A5C6FI20_9BACT</name>
<evidence type="ECO:0008006" key="4">
    <source>
        <dbReference type="Google" id="ProtNLM"/>
    </source>
</evidence>
<accession>A0A5C6FI20</accession>
<dbReference type="RefSeq" id="WP_246114238.1">
    <property type="nucleotide sequence ID" value="NZ_SJPW01000001.1"/>
</dbReference>
<reference evidence="2 3" key="1">
    <citation type="submission" date="2019-02" db="EMBL/GenBank/DDBJ databases">
        <title>Deep-cultivation of Planctomycetes and their phenomic and genomic characterization uncovers novel biology.</title>
        <authorList>
            <person name="Wiegand S."/>
            <person name="Jogler M."/>
            <person name="Boedeker C."/>
            <person name="Pinto D."/>
            <person name="Vollmers J."/>
            <person name="Rivas-Marin E."/>
            <person name="Kohn T."/>
            <person name="Peeters S.H."/>
            <person name="Heuer A."/>
            <person name="Rast P."/>
            <person name="Oberbeckmann S."/>
            <person name="Bunk B."/>
            <person name="Jeske O."/>
            <person name="Meyerdierks A."/>
            <person name="Storesund J.E."/>
            <person name="Kallscheuer N."/>
            <person name="Luecker S."/>
            <person name="Lage O.M."/>
            <person name="Pohl T."/>
            <person name="Merkel B.J."/>
            <person name="Hornburger P."/>
            <person name="Mueller R.-W."/>
            <person name="Bruemmer F."/>
            <person name="Labrenz M."/>
            <person name="Spormann A.M."/>
            <person name="Op Den Camp H."/>
            <person name="Overmann J."/>
            <person name="Amann R."/>
            <person name="Jetten M.S.M."/>
            <person name="Mascher T."/>
            <person name="Medema M.H."/>
            <person name="Devos D.P."/>
            <person name="Kaster A.-K."/>
            <person name="Ovreas L."/>
            <person name="Rohde M."/>
            <person name="Galperin M.Y."/>
            <person name="Jogler C."/>
        </authorList>
    </citation>
    <scope>NUCLEOTIDE SEQUENCE [LARGE SCALE GENOMIC DNA]</scope>
    <source>
        <strain evidence="2 3">Poly51</strain>
    </source>
</reference>
<dbReference type="EMBL" id="SJPW01000001">
    <property type="protein sequence ID" value="TWU60455.1"/>
    <property type="molecule type" value="Genomic_DNA"/>
</dbReference>
<feature type="chain" id="PRO_5022920297" description="Secreted protein" evidence="1">
    <location>
        <begin position="22"/>
        <end position="172"/>
    </location>
</feature>
<evidence type="ECO:0000313" key="2">
    <source>
        <dbReference type="EMBL" id="TWU60455.1"/>
    </source>
</evidence>
<organism evidence="2 3">
    <name type="scientific">Rubripirellula tenax</name>
    <dbReference type="NCBI Taxonomy" id="2528015"/>
    <lineage>
        <taxon>Bacteria</taxon>
        <taxon>Pseudomonadati</taxon>
        <taxon>Planctomycetota</taxon>
        <taxon>Planctomycetia</taxon>
        <taxon>Pirellulales</taxon>
        <taxon>Pirellulaceae</taxon>
        <taxon>Rubripirellula</taxon>
    </lineage>
</organism>
<protein>
    <recommendedName>
        <fullName evidence="4">Secreted protein</fullName>
    </recommendedName>
</protein>
<comment type="caution">
    <text evidence="2">The sequence shown here is derived from an EMBL/GenBank/DDBJ whole genome shotgun (WGS) entry which is preliminary data.</text>
</comment>
<keyword evidence="3" id="KW-1185">Reference proteome</keyword>
<proteinExistence type="predicted"/>
<evidence type="ECO:0000256" key="1">
    <source>
        <dbReference type="SAM" id="SignalP"/>
    </source>
</evidence>